<organism evidence="1">
    <name type="scientific">Sesamum angustifolium</name>
    <dbReference type="NCBI Taxonomy" id="2727405"/>
    <lineage>
        <taxon>Eukaryota</taxon>
        <taxon>Viridiplantae</taxon>
        <taxon>Streptophyta</taxon>
        <taxon>Embryophyta</taxon>
        <taxon>Tracheophyta</taxon>
        <taxon>Spermatophyta</taxon>
        <taxon>Magnoliopsida</taxon>
        <taxon>eudicotyledons</taxon>
        <taxon>Gunneridae</taxon>
        <taxon>Pentapetalae</taxon>
        <taxon>asterids</taxon>
        <taxon>lamiids</taxon>
        <taxon>Lamiales</taxon>
        <taxon>Pedaliaceae</taxon>
        <taxon>Sesamum</taxon>
    </lineage>
</organism>
<accession>A0AAW2RLD8</accession>
<comment type="caution">
    <text evidence="1">The sequence shown here is derived from an EMBL/GenBank/DDBJ whole genome shotgun (WGS) entry which is preliminary data.</text>
</comment>
<gene>
    <name evidence="1" type="ORF">Sangu_0173800</name>
</gene>
<sequence>MQLAHQEKISLEEDNAASNLITITFRSFDVMMKNMAELGDRVSCDMTHEEESFSGEDYFSNMEISDEKSMPAMTFTDEDLLLGSNPTIGLCS</sequence>
<dbReference type="EMBL" id="JACGWK010000001">
    <property type="protein sequence ID" value="KAL0381095.1"/>
    <property type="molecule type" value="Genomic_DNA"/>
</dbReference>
<name>A0AAW2RLD8_9LAMI</name>
<evidence type="ECO:0000313" key="1">
    <source>
        <dbReference type="EMBL" id="KAL0381095.1"/>
    </source>
</evidence>
<dbReference type="AlphaFoldDB" id="A0AAW2RLD8"/>
<proteinExistence type="predicted"/>
<protein>
    <submittedName>
        <fullName evidence="1">Uncharacterized protein</fullName>
    </submittedName>
</protein>
<reference evidence="1" key="2">
    <citation type="journal article" date="2024" name="Plant">
        <title>Genomic evolution and insights into agronomic trait innovations of Sesamum species.</title>
        <authorList>
            <person name="Miao H."/>
            <person name="Wang L."/>
            <person name="Qu L."/>
            <person name="Liu H."/>
            <person name="Sun Y."/>
            <person name="Le M."/>
            <person name="Wang Q."/>
            <person name="Wei S."/>
            <person name="Zheng Y."/>
            <person name="Lin W."/>
            <person name="Duan Y."/>
            <person name="Cao H."/>
            <person name="Xiong S."/>
            <person name="Wang X."/>
            <person name="Wei L."/>
            <person name="Li C."/>
            <person name="Ma Q."/>
            <person name="Ju M."/>
            <person name="Zhao R."/>
            <person name="Li G."/>
            <person name="Mu C."/>
            <person name="Tian Q."/>
            <person name="Mei H."/>
            <person name="Zhang T."/>
            <person name="Gao T."/>
            <person name="Zhang H."/>
        </authorList>
    </citation>
    <scope>NUCLEOTIDE SEQUENCE</scope>
    <source>
        <strain evidence="1">G01</strain>
    </source>
</reference>
<reference evidence="1" key="1">
    <citation type="submission" date="2020-06" db="EMBL/GenBank/DDBJ databases">
        <authorList>
            <person name="Li T."/>
            <person name="Hu X."/>
            <person name="Zhang T."/>
            <person name="Song X."/>
            <person name="Zhang H."/>
            <person name="Dai N."/>
            <person name="Sheng W."/>
            <person name="Hou X."/>
            <person name="Wei L."/>
        </authorList>
    </citation>
    <scope>NUCLEOTIDE SEQUENCE</scope>
    <source>
        <strain evidence="1">G01</strain>
        <tissue evidence="1">Leaf</tissue>
    </source>
</reference>